<gene>
    <name evidence="2" type="ORF">PPRO1471_LOCUS3594</name>
    <name evidence="3" type="ORF">PPROV_000059100</name>
</gene>
<evidence type="ECO:0000256" key="1">
    <source>
        <dbReference type="SAM" id="MobiDB-lite"/>
    </source>
</evidence>
<dbReference type="EMBL" id="BNJQ01000002">
    <property type="protein sequence ID" value="GHP01834.1"/>
    <property type="molecule type" value="Genomic_DNA"/>
</dbReference>
<evidence type="ECO:0000313" key="3">
    <source>
        <dbReference type="EMBL" id="GHP01834.1"/>
    </source>
</evidence>
<evidence type="ECO:0000313" key="2">
    <source>
        <dbReference type="EMBL" id="CAD9375958.1"/>
    </source>
</evidence>
<proteinExistence type="predicted"/>
<keyword evidence="4" id="KW-1185">Reference proteome</keyword>
<name>A0A6U0E3V4_9CHLO</name>
<feature type="compositionally biased region" description="Basic and acidic residues" evidence="1">
    <location>
        <begin position="60"/>
        <end position="71"/>
    </location>
</feature>
<accession>A0A6U0E3V4</accession>
<dbReference type="EMBL" id="HBGR01005321">
    <property type="protein sequence ID" value="CAD9375958.1"/>
    <property type="molecule type" value="Transcribed_RNA"/>
</dbReference>
<organism evidence="2">
    <name type="scientific">Pycnococcus provasolii</name>
    <dbReference type="NCBI Taxonomy" id="41880"/>
    <lineage>
        <taxon>Eukaryota</taxon>
        <taxon>Viridiplantae</taxon>
        <taxon>Chlorophyta</taxon>
        <taxon>Pseudoscourfieldiophyceae</taxon>
        <taxon>Pseudoscourfieldiales</taxon>
        <taxon>Pycnococcaceae</taxon>
        <taxon>Pycnococcus</taxon>
    </lineage>
</organism>
<reference evidence="3" key="1">
    <citation type="submission" date="2020-10" db="EMBL/GenBank/DDBJ databases">
        <title>Unveiling of a novel bifunctional photoreceptor, Dualchrome1, isolated from a cosmopolitan green alga.</title>
        <authorList>
            <person name="Suzuki S."/>
            <person name="Kawachi M."/>
        </authorList>
    </citation>
    <scope>NUCLEOTIDE SEQUENCE</scope>
    <source>
        <strain evidence="3">NIES 2893</strain>
    </source>
</reference>
<protein>
    <submittedName>
        <fullName evidence="2">Uncharacterized protein</fullName>
    </submittedName>
</protein>
<dbReference type="Proteomes" id="UP000660262">
    <property type="component" value="Unassembled WGS sequence"/>
</dbReference>
<sequence length="103" mass="11610">MVKQITGSLRVRPMLPRSAKQESSHGYDKSVGKLKEASKLKPVNPAKKPSKKAMRVGPKAQREEAEKKQADDLAMASGWNDHKVSRGKHHRETFADEEMEEED</sequence>
<feature type="region of interest" description="Disordered" evidence="1">
    <location>
        <begin position="1"/>
        <end position="103"/>
    </location>
</feature>
<reference evidence="2" key="2">
    <citation type="submission" date="2021-01" db="EMBL/GenBank/DDBJ databases">
        <authorList>
            <person name="Corre E."/>
            <person name="Pelletier E."/>
            <person name="Niang G."/>
            <person name="Scheremetjew M."/>
            <person name="Finn R."/>
            <person name="Kale V."/>
            <person name="Holt S."/>
            <person name="Cochrane G."/>
            <person name="Meng A."/>
            <person name="Brown T."/>
            <person name="Cohen L."/>
        </authorList>
    </citation>
    <scope>NUCLEOTIDE SEQUENCE</scope>
    <source>
        <strain evidence="2">RCC733</strain>
    </source>
</reference>
<dbReference type="AlphaFoldDB" id="A0A6U0E3V4"/>
<feature type="compositionally biased region" description="Basic and acidic residues" evidence="1">
    <location>
        <begin position="19"/>
        <end position="39"/>
    </location>
</feature>
<evidence type="ECO:0000313" key="4">
    <source>
        <dbReference type="Proteomes" id="UP000660262"/>
    </source>
</evidence>